<dbReference type="InterPro" id="IPR041698">
    <property type="entry name" value="Methyltransf_25"/>
</dbReference>
<dbReference type="OrthoDB" id="9777638at2"/>
<dbReference type="STRING" id="1581420.AAW00_05410"/>
<evidence type="ECO:0000259" key="1">
    <source>
        <dbReference type="Pfam" id="PF13649"/>
    </source>
</evidence>
<dbReference type="CDD" id="cd02440">
    <property type="entry name" value="AdoMet_MTases"/>
    <property type="match status" value="1"/>
</dbReference>
<dbReference type="PATRIC" id="fig|1581420.6.peg.1090"/>
<dbReference type="SUPFAM" id="SSF53335">
    <property type="entry name" value="S-adenosyl-L-methionine-dependent methyltransferases"/>
    <property type="match status" value="1"/>
</dbReference>
<feature type="domain" description="Methyltransferase" evidence="1">
    <location>
        <begin position="45"/>
        <end position="128"/>
    </location>
</feature>
<evidence type="ECO:0000313" key="2">
    <source>
        <dbReference type="EMBL" id="KLE35812.1"/>
    </source>
</evidence>
<dbReference type="Gene3D" id="3.40.50.150">
    <property type="entry name" value="Vaccinia Virus protein VP39"/>
    <property type="match status" value="1"/>
</dbReference>
<comment type="caution">
    <text evidence="2">The sequence shown here is derived from an EMBL/GenBank/DDBJ whole genome shotgun (WGS) entry which is preliminary data.</text>
</comment>
<dbReference type="EMBL" id="LBHB01000001">
    <property type="protein sequence ID" value="KLE35812.1"/>
    <property type="molecule type" value="Genomic_DNA"/>
</dbReference>
<proteinExistence type="predicted"/>
<name>A0A0G9MYF7_9SPHN</name>
<dbReference type="PANTHER" id="PTHR43464">
    <property type="entry name" value="METHYLTRANSFERASE"/>
    <property type="match status" value="1"/>
</dbReference>
<dbReference type="Pfam" id="PF13649">
    <property type="entry name" value="Methyltransf_25"/>
    <property type="match status" value="1"/>
</dbReference>
<dbReference type="AlphaFoldDB" id="A0A0G9MYF7"/>
<evidence type="ECO:0000313" key="3">
    <source>
        <dbReference type="Proteomes" id="UP000053464"/>
    </source>
</evidence>
<dbReference type="RefSeq" id="WP_047003217.1">
    <property type="nucleotide sequence ID" value="NZ_LBHB01000001.1"/>
</dbReference>
<gene>
    <name evidence="2" type="ORF">AAW00_05410</name>
</gene>
<organism evidence="2 3">
    <name type="scientific">Aurantiacibacter luteus</name>
    <dbReference type="NCBI Taxonomy" id="1581420"/>
    <lineage>
        <taxon>Bacteria</taxon>
        <taxon>Pseudomonadati</taxon>
        <taxon>Pseudomonadota</taxon>
        <taxon>Alphaproteobacteria</taxon>
        <taxon>Sphingomonadales</taxon>
        <taxon>Erythrobacteraceae</taxon>
        <taxon>Aurantiacibacter</taxon>
    </lineage>
</organism>
<reference evidence="2 3" key="1">
    <citation type="submission" date="2015-04" db="EMBL/GenBank/DDBJ databases">
        <title>The draft genome sequence of Erythrobacter luteus KA37.</title>
        <authorList>
            <person name="Zhuang L."/>
            <person name="Liu Y."/>
            <person name="Shao Z."/>
        </authorList>
    </citation>
    <scope>NUCLEOTIDE SEQUENCE [LARGE SCALE GENOMIC DNA]</scope>
    <source>
        <strain evidence="2 3">KA37</strain>
    </source>
</reference>
<accession>A0A0G9MYF7</accession>
<dbReference type="GO" id="GO:0008168">
    <property type="term" value="F:methyltransferase activity"/>
    <property type="evidence" value="ECO:0007669"/>
    <property type="project" value="TreeGrafter"/>
</dbReference>
<protein>
    <recommendedName>
        <fullName evidence="1">Methyltransferase domain-containing protein</fullName>
    </recommendedName>
</protein>
<keyword evidence="3" id="KW-1185">Reference proteome</keyword>
<dbReference type="Proteomes" id="UP000053464">
    <property type="component" value="Unassembled WGS sequence"/>
</dbReference>
<sequence length="274" mass="29073">MTGKSEWQGRVGGTWSQEWPRTDRSFAQVTEALLGRVRAAGASRVVDIGCGAGELSLAIARGQPECSVTGIDVSPDLVATARSRGTNHANLRFDLADAATWQAPAGERPDLYVSRHGVMFFDDPASAFGHLAEQAVEGAGLLFSCFRDRQDNPFFTEIVRLLPEPPATADPRAPGPFAFADPEYVAGLLAAGGWRGVSMEPLNVAMVVGAGADPLADAVSYFSRIGPAASAAAEMDVAARERFLGRIRDTAERRLSDGIVAFPASVWIVTAQRA</sequence>
<dbReference type="InterPro" id="IPR029063">
    <property type="entry name" value="SAM-dependent_MTases_sf"/>
</dbReference>